<dbReference type="PANTHER" id="PTHR42732">
    <property type="entry name" value="BETA-GALACTOSIDASE"/>
    <property type="match status" value="1"/>
</dbReference>
<dbReference type="RefSeq" id="WP_220162547.1">
    <property type="nucleotide sequence ID" value="NZ_CP080507.1"/>
</dbReference>
<proteinExistence type="inferred from homology"/>
<dbReference type="AlphaFoldDB" id="A0A8F9TTR8"/>
<evidence type="ECO:0000259" key="5">
    <source>
        <dbReference type="Pfam" id="PF02836"/>
    </source>
</evidence>
<dbReference type="SUPFAM" id="SSF49303">
    <property type="entry name" value="beta-Galactosidase/glucuronidase domain"/>
    <property type="match status" value="1"/>
</dbReference>
<dbReference type="Gene3D" id="3.20.20.80">
    <property type="entry name" value="Glycosidases"/>
    <property type="match status" value="1"/>
</dbReference>
<dbReference type="GO" id="GO:0005975">
    <property type="term" value="P:carbohydrate metabolic process"/>
    <property type="evidence" value="ECO:0007669"/>
    <property type="project" value="InterPro"/>
</dbReference>
<dbReference type="GO" id="GO:0004553">
    <property type="term" value="F:hydrolase activity, hydrolyzing O-glycosyl compounds"/>
    <property type="evidence" value="ECO:0007669"/>
    <property type="project" value="InterPro"/>
</dbReference>
<evidence type="ECO:0000259" key="4">
    <source>
        <dbReference type="Pfam" id="PF00703"/>
    </source>
</evidence>
<feature type="domain" description="Glycosyl hydrolases family 2 sugar binding" evidence="6">
    <location>
        <begin position="69"/>
        <end position="139"/>
    </location>
</feature>
<comment type="similarity">
    <text evidence="1">Belongs to the glycosyl hydrolase 2 family.</text>
</comment>
<evidence type="ECO:0000259" key="6">
    <source>
        <dbReference type="Pfam" id="PF02837"/>
    </source>
</evidence>
<dbReference type="Gene3D" id="2.60.40.10">
    <property type="entry name" value="Immunoglobulins"/>
    <property type="match status" value="1"/>
</dbReference>
<dbReference type="EMBL" id="CP080507">
    <property type="protein sequence ID" value="QYM79109.1"/>
    <property type="molecule type" value="Genomic_DNA"/>
</dbReference>
<dbReference type="Proteomes" id="UP000825051">
    <property type="component" value="Chromosome"/>
</dbReference>
<keyword evidence="8" id="KW-1185">Reference proteome</keyword>
<evidence type="ECO:0000256" key="1">
    <source>
        <dbReference type="ARBA" id="ARBA00007401"/>
    </source>
</evidence>
<dbReference type="Pfam" id="PF02836">
    <property type="entry name" value="Glyco_hydro_2_C"/>
    <property type="match status" value="1"/>
</dbReference>
<feature type="domain" description="Glycoside hydrolase family 2 immunoglobulin-like beta-sandwich" evidence="4">
    <location>
        <begin position="250"/>
        <end position="286"/>
    </location>
</feature>
<evidence type="ECO:0008006" key="9">
    <source>
        <dbReference type="Google" id="ProtNLM"/>
    </source>
</evidence>
<feature type="domain" description="Glycoside hydrolase family 2 catalytic" evidence="5">
    <location>
        <begin position="324"/>
        <end position="479"/>
    </location>
</feature>
<dbReference type="SUPFAM" id="SSF51445">
    <property type="entry name" value="(Trans)glycosidases"/>
    <property type="match status" value="1"/>
</dbReference>
<dbReference type="InterPro" id="IPR008979">
    <property type="entry name" value="Galactose-bd-like_sf"/>
</dbReference>
<evidence type="ECO:0000313" key="7">
    <source>
        <dbReference type="EMBL" id="QYM79109.1"/>
    </source>
</evidence>
<dbReference type="KEGG" id="ole:K0B96_00405"/>
<dbReference type="SUPFAM" id="SSF49785">
    <property type="entry name" value="Galactose-binding domain-like"/>
    <property type="match status" value="1"/>
</dbReference>
<accession>A0A8F9TTR8</accession>
<protein>
    <recommendedName>
        <fullName evidence="9">Glycosyl hydrolase family 2</fullName>
    </recommendedName>
</protein>
<evidence type="ECO:0000256" key="3">
    <source>
        <dbReference type="ARBA" id="ARBA00023295"/>
    </source>
</evidence>
<dbReference type="Pfam" id="PF02837">
    <property type="entry name" value="Glyco_hydro_2_N"/>
    <property type="match status" value="1"/>
</dbReference>
<dbReference type="Pfam" id="PF00703">
    <property type="entry name" value="Glyco_hydro_2"/>
    <property type="match status" value="1"/>
</dbReference>
<dbReference type="InterPro" id="IPR013783">
    <property type="entry name" value="Ig-like_fold"/>
</dbReference>
<evidence type="ECO:0000313" key="8">
    <source>
        <dbReference type="Proteomes" id="UP000825051"/>
    </source>
</evidence>
<dbReference type="PANTHER" id="PTHR42732:SF3">
    <property type="entry name" value="HYDROLASE"/>
    <property type="match status" value="1"/>
</dbReference>
<dbReference type="InterPro" id="IPR017853">
    <property type="entry name" value="GH"/>
</dbReference>
<keyword evidence="3" id="KW-0326">Glycosidase</keyword>
<keyword evidence="2" id="KW-0378">Hydrolase</keyword>
<sequence>MATRSLPRPEYPRPQFVRRDWLCLNGTWQFEIDQGDSGLDRGLREGPLKSRIVVPFCPESKLSGVENTDYLNAVWYRREFTVPRGWADRRVLLHFQASDYDTFVWVNGHEVGRHRGGMTPFACDITDAAPAGRKAIVVVRARDNARESMPSGKQSWVHGNTGCHYTRTTGIWQTVWLEPVPRRAALQRPKITPDLANGRFVIEQPVSGAQAGLVLRARLSDAAALVSEATCRCGEGFYPRLDLPVPAARRRLWSPEDPFLYDVALELVDEASGEIVDAAQSYAGLRSVSIDGYAVKLNGRAVFQRLVLDQGYYPDGILTAPSDRALVRDIELALAAGFNGARLHQKVFEERFLYHADRLGYLVWGEFSDWGLGGSEPVRGWQQQSDGTVVRGGNHNGQEAPVSIVAQWLEAVQRDFNHPSLIGWCPLNETSRRPDERITHHDDIMRGLFLATKLADNTRPVLDTSGYSHTVAETDIYDSHDYDQNPDTFRARHEALLRDEPYVADNIWTKSPAAWPRGTPYFVSEFGGIWWNPRARPGDPSWGYGDRPKTLEAFYTRFEGLCAALLENPRMLGYCYTQLTDVYQEQNGIYFFDRKKKYDLGRVRAAQQRIAAVERAPGGAVKGR</sequence>
<reference evidence="7" key="1">
    <citation type="submission" date="2021-08" db="EMBL/GenBank/DDBJ databases">
        <title>Genome of a novel bacterium of the phylum Verrucomicrobia, Oleiharenicola sp. KSB-15.</title>
        <authorList>
            <person name="Chung J.-H."/>
            <person name="Ahn J.-H."/>
            <person name="Yoon Y."/>
            <person name="Kim D.-Y."/>
            <person name="An S.-H."/>
            <person name="Park I."/>
            <person name="Yeon J."/>
        </authorList>
    </citation>
    <scope>NUCLEOTIDE SEQUENCE</scope>
    <source>
        <strain evidence="7">KSB-15</strain>
    </source>
</reference>
<dbReference type="InterPro" id="IPR006102">
    <property type="entry name" value="Ig-like_GH2"/>
</dbReference>
<dbReference type="InterPro" id="IPR006103">
    <property type="entry name" value="Glyco_hydro_2_cat"/>
</dbReference>
<dbReference type="Gene3D" id="2.60.120.260">
    <property type="entry name" value="Galactose-binding domain-like"/>
    <property type="match status" value="1"/>
</dbReference>
<dbReference type="InterPro" id="IPR006104">
    <property type="entry name" value="Glyco_hydro_2_N"/>
</dbReference>
<evidence type="ECO:0000256" key="2">
    <source>
        <dbReference type="ARBA" id="ARBA00022801"/>
    </source>
</evidence>
<name>A0A8F9TTR8_9BACT</name>
<dbReference type="InterPro" id="IPR051913">
    <property type="entry name" value="GH2_Domain-Containing"/>
</dbReference>
<dbReference type="InterPro" id="IPR036156">
    <property type="entry name" value="Beta-gal/glucu_dom_sf"/>
</dbReference>
<gene>
    <name evidence="7" type="ORF">K0B96_00405</name>
</gene>
<organism evidence="7 8">
    <name type="scientific">Horticoccus luteus</name>
    <dbReference type="NCBI Taxonomy" id="2862869"/>
    <lineage>
        <taxon>Bacteria</taxon>
        <taxon>Pseudomonadati</taxon>
        <taxon>Verrucomicrobiota</taxon>
        <taxon>Opitutia</taxon>
        <taxon>Opitutales</taxon>
        <taxon>Opitutaceae</taxon>
        <taxon>Horticoccus</taxon>
    </lineage>
</organism>